<proteinExistence type="predicted"/>
<evidence type="ECO:0000259" key="1">
    <source>
        <dbReference type="Pfam" id="PF14216"/>
    </source>
</evidence>
<gene>
    <name evidence="2" type="ORF">Solumvirus2_14</name>
</gene>
<dbReference type="Pfam" id="PF14216">
    <property type="entry name" value="DUF4326"/>
    <property type="match status" value="1"/>
</dbReference>
<accession>A0A3G5AGA3</accession>
<sequence length="136" mass="15591">MSQEGKIKIVIKISDGKDSKLQDKDGKSQSNDASTKLVKIRRHQGQVVQWCDIYIGRACNMGGWNLPQSKWHNPFKVNKDGTLDEVFVKYEEYIHKRQDLLNCLPELSGKTLGCWCKPNKCHGDILLKLLHERGLK</sequence>
<evidence type="ECO:0000313" key="2">
    <source>
        <dbReference type="EMBL" id="AYV86207.1"/>
    </source>
</evidence>
<protein>
    <recommendedName>
        <fullName evidence="1">DUF4326 domain-containing protein</fullName>
    </recommendedName>
</protein>
<reference evidence="2" key="1">
    <citation type="submission" date="2018-10" db="EMBL/GenBank/DDBJ databases">
        <title>Hidden diversity of soil giant viruses.</title>
        <authorList>
            <person name="Schulz F."/>
            <person name="Alteio L."/>
            <person name="Goudeau D."/>
            <person name="Ryan E.M."/>
            <person name="Malmstrom R.R."/>
            <person name="Blanchard J."/>
            <person name="Woyke T."/>
        </authorList>
    </citation>
    <scope>NUCLEOTIDE SEQUENCE</scope>
    <source>
        <strain evidence="2">SMV1</strain>
    </source>
</reference>
<dbReference type="InterPro" id="IPR025475">
    <property type="entry name" value="DUF4326"/>
</dbReference>
<feature type="domain" description="DUF4326" evidence="1">
    <location>
        <begin position="42"/>
        <end position="127"/>
    </location>
</feature>
<name>A0A3G5AGA3_9VIRU</name>
<organism evidence="2">
    <name type="scientific">Solumvirus sp</name>
    <dbReference type="NCBI Taxonomy" id="2487773"/>
    <lineage>
        <taxon>Viruses</taxon>
        <taxon>Pithoviruses</taxon>
    </lineage>
</organism>
<dbReference type="EMBL" id="MK072499">
    <property type="protein sequence ID" value="AYV86207.1"/>
    <property type="molecule type" value="Genomic_DNA"/>
</dbReference>